<reference evidence="2" key="1">
    <citation type="journal article" date="2017" name="Front. Plant Sci.">
        <title>Climate Clever Clovers: New Paradigm to Reduce the Environmental Footprint of Ruminants by Breeding Low Methanogenic Forages Utilizing Haplotype Variation.</title>
        <authorList>
            <person name="Kaur P."/>
            <person name="Appels R."/>
            <person name="Bayer P.E."/>
            <person name="Keeble-Gagnere G."/>
            <person name="Wang J."/>
            <person name="Hirakawa H."/>
            <person name="Shirasawa K."/>
            <person name="Vercoe P."/>
            <person name="Stefanova K."/>
            <person name="Durmic Z."/>
            <person name="Nichols P."/>
            <person name="Revell C."/>
            <person name="Isobe S.N."/>
            <person name="Edwards D."/>
            <person name="Erskine W."/>
        </authorList>
    </citation>
    <scope>NUCLEOTIDE SEQUENCE [LARGE SCALE GENOMIC DNA]</scope>
    <source>
        <strain evidence="2">cv. Daliak</strain>
    </source>
</reference>
<dbReference type="PANTHER" id="PTHR26312:SF176">
    <property type="entry name" value="TETRATRICOPEPTIDE-LIKE HELICAL DOMAIN-CONTAINING PROTEIN-RELATED"/>
    <property type="match status" value="1"/>
</dbReference>
<dbReference type="PANTHER" id="PTHR26312">
    <property type="entry name" value="TETRATRICOPEPTIDE REPEAT PROTEIN 5"/>
    <property type="match status" value="1"/>
</dbReference>
<keyword evidence="2" id="KW-1185">Reference proteome</keyword>
<protein>
    <submittedName>
        <fullName evidence="1">Uncharacterized protein</fullName>
    </submittedName>
</protein>
<accession>A0A2Z6N3R8</accession>
<proteinExistence type="predicted"/>
<gene>
    <name evidence="1" type="ORF">TSUD_213170</name>
</gene>
<sequence length="200" mass="23444">MSHNNTFKDVNILHGVGVQDECVKEVLTEEEEKLWNFMLEEVSKMQKVLRGEDLDHETMMKFVSQVSVEIEGDQYEEYEKTDSYYKKHISLTPYNSLLLSNYAQFLFLVMKDNDGAEEYYKQSVLVDSPEAEAYCRYADFLWWIRKDTWAAELRYLQALEANPGNTFYLSKYASFLWNTGGGQQENSTSFPIEELDNLQI</sequence>
<name>A0A2Z6N3R8_TRISU</name>
<evidence type="ECO:0000313" key="2">
    <source>
        <dbReference type="Proteomes" id="UP000242715"/>
    </source>
</evidence>
<evidence type="ECO:0000313" key="1">
    <source>
        <dbReference type="EMBL" id="GAU36663.1"/>
    </source>
</evidence>
<dbReference type="EMBL" id="DF973636">
    <property type="protein sequence ID" value="GAU36663.1"/>
    <property type="molecule type" value="Genomic_DNA"/>
</dbReference>
<dbReference type="AlphaFoldDB" id="A0A2Z6N3R8"/>
<dbReference type="Gene3D" id="1.25.40.10">
    <property type="entry name" value="Tetratricopeptide repeat domain"/>
    <property type="match status" value="1"/>
</dbReference>
<dbReference type="Proteomes" id="UP000242715">
    <property type="component" value="Unassembled WGS sequence"/>
</dbReference>
<dbReference type="OrthoDB" id="1924189at2759"/>
<dbReference type="InterPro" id="IPR011990">
    <property type="entry name" value="TPR-like_helical_dom_sf"/>
</dbReference>
<organism evidence="1 2">
    <name type="scientific">Trifolium subterraneum</name>
    <name type="common">Subterranean clover</name>
    <dbReference type="NCBI Taxonomy" id="3900"/>
    <lineage>
        <taxon>Eukaryota</taxon>
        <taxon>Viridiplantae</taxon>
        <taxon>Streptophyta</taxon>
        <taxon>Embryophyta</taxon>
        <taxon>Tracheophyta</taxon>
        <taxon>Spermatophyta</taxon>
        <taxon>Magnoliopsida</taxon>
        <taxon>eudicotyledons</taxon>
        <taxon>Gunneridae</taxon>
        <taxon>Pentapetalae</taxon>
        <taxon>rosids</taxon>
        <taxon>fabids</taxon>
        <taxon>Fabales</taxon>
        <taxon>Fabaceae</taxon>
        <taxon>Papilionoideae</taxon>
        <taxon>50 kb inversion clade</taxon>
        <taxon>NPAAA clade</taxon>
        <taxon>Hologalegina</taxon>
        <taxon>IRL clade</taxon>
        <taxon>Trifolieae</taxon>
        <taxon>Trifolium</taxon>
    </lineage>
</organism>
<dbReference type="SUPFAM" id="SSF48452">
    <property type="entry name" value="TPR-like"/>
    <property type="match status" value="1"/>
</dbReference>